<dbReference type="InterPro" id="IPR051922">
    <property type="entry name" value="Bact_Sporulation_Assoc"/>
</dbReference>
<sequence length="383" mass="39642">MRAWQRLLCVLLAAAGQAAALDVRVLVAQGPQVPVRLLGTQAQPTPAPATWQVTVRGGKLALSGRDSGSATLYLPPSPGSLVEIAGVTYRGGVLLRAEGNRVQGINVVDIEDYLRGVVPAEMPALWPDAALQAQAVVARTYVTSRVNPKQPYDICATQNCQMYPGVRGEHDSSNRAVAATAGQVVTYGGKLADTYFSADSGGYTASAQEAWGRPQPYLIAQPDPYSQGAAGPKASWRITVPQAKVQQVVTQFRLNVGTVQTLKVGRASASGRVEEVLVSGSRGSARVRGAEAGGFVRALGAPSSRVMFGGTVSAAQPLVVAGQGSGHGVGLSQYGALALARAGQSHRAALNFYYPGTQVGQLAVPAAQAEPAALSQPLALGRP</sequence>
<dbReference type="NCBIfam" id="TIGR02669">
    <property type="entry name" value="SpoIID_LytB"/>
    <property type="match status" value="1"/>
</dbReference>
<dbReference type="RefSeq" id="WP_380083375.1">
    <property type="nucleotide sequence ID" value="NZ_JBHSWD010000001.1"/>
</dbReference>
<evidence type="ECO:0000313" key="4">
    <source>
        <dbReference type="Proteomes" id="UP001596297"/>
    </source>
</evidence>
<reference evidence="4" key="1">
    <citation type="journal article" date="2019" name="Int. J. Syst. Evol. Microbiol.">
        <title>The Global Catalogue of Microorganisms (GCM) 10K type strain sequencing project: providing services to taxonomists for standard genome sequencing and annotation.</title>
        <authorList>
            <consortium name="The Broad Institute Genomics Platform"/>
            <consortium name="The Broad Institute Genome Sequencing Center for Infectious Disease"/>
            <person name="Wu L."/>
            <person name="Ma J."/>
        </authorList>
    </citation>
    <scope>NUCLEOTIDE SEQUENCE [LARGE SCALE GENOMIC DNA]</scope>
    <source>
        <strain evidence="4">CGMCC 1.15772</strain>
    </source>
</reference>
<keyword evidence="4" id="KW-1185">Reference proteome</keyword>
<protein>
    <submittedName>
        <fullName evidence="3">SpoIID/LytB domain-containing protein</fullName>
    </submittedName>
</protein>
<dbReference type="EMBL" id="JBHSWD010000001">
    <property type="protein sequence ID" value="MFC6592351.1"/>
    <property type="molecule type" value="Genomic_DNA"/>
</dbReference>
<dbReference type="Proteomes" id="UP001596297">
    <property type="component" value="Unassembled WGS sequence"/>
</dbReference>
<evidence type="ECO:0000313" key="3">
    <source>
        <dbReference type="EMBL" id="MFC6592351.1"/>
    </source>
</evidence>
<dbReference type="Pfam" id="PF08486">
    <property type="entry name" value="SpoIID"/>
    <property type="match status" value="1"/>
</dbReference>
<dbReference type="PANTHER" id="PTHR30032:SF4">
    <property type="entry name" value="AMIDASE ENHANCER"/>
    <property type="match status" value="1"/>
</dbReference>
<name>A0ABW1YDD4_9DEIO</name>
<dbReference type="InterPro" id="IPR013486">
    <property type="entry name" value="SpoIID/LytB"/>
</dbReference>
<proteinExistence type="predicted"/>
<dbReference type="InterPro" id="IPR013693">
    <property type="entry name" value="SpoIID/LytB_N"/>
</dbReference>
<feature type="signal peptide" evidence="1">
    <location>
        <begin position="1"/>
        <end position="20"/>
    </location>
</feature>
<gene>
    <name evidence="3" type="ORF">ACFP81_10330</name>
</gene>
<comment type="caution">
    <text evidence="3">The sequence shown here is derived from an EMBL/GenBank/DDBJ whole genome shotgun (WGS) entry which is preliminary data.</text>
</comment>
<organism evidence="3 4">
    <name type="scientific">Deinococcus lacus</name>
    <dbReference type="NCBI Taxonomy" id="392561"/>
    <lineage>
        <taxon>Bacteria</taxon>
        <taxon>Thermotogati</taxon>
        <taxon>Deinococcota</taxon>
        <taxon>Deinococci</taxon>
        <taxon>Deinococcales</taxon>
        <taxon>Deinococcaceae</taxon>
        <taxon>Deinococcus</taxon>
    </lineage>
</organism>
<evidence type="ECO:0000256" key="1">
    <source>
        <dbReference type="SAM" id="SignalP"/>
    </source>
</evidence>
<evidence type="ECO:0000259" key="2">
    <source>
        <dbReference type="Pfam" id="PF08486"/>
    </source>
</evidence>
<feature type="chain" id="PRO_5045535876" evidence="1">
    <location>
        <begin position="21"/>
        <end position="383"/>
    </location>
</feature>
<feature type="domain" description="Sporulation stage II protein D amidase enhancer LytB N-terminal" evidence="2">
    <location>
        <begin position="100"/>
        <end position="187"/>
    </location>
</feature>
<accession>A0ABW1YDD4</accession>
<keyword evidence="1" id="KW-0732">Signal</keyword>
<dbReference type="PANTHER" id="PTHR30032">
    <property type="entry name" value="N-ACETYLMURAMOYL-L-ALANINE AMIDASE-RELATED"/>
    <property type="match status" value="1"/>
</dbReference>